<dbReference type="AlphaFoldDB" id="A0A4Z0B528"/>
<dbReference type="OrthoDB" id="6883843at2"/>
<dbReference type="Proteomes" id="UP000297734">
    <property type="component" value="Unassembled WGS sequence"/>
</dbReference>
<evidence type="ECO:0000256" key="2">
    <source>
        <dbReference type="SAM" id="MobiDB-lite"/>
    </source>
</evidence>
<evidence type="ECO:0000313" key="3">
    <source>
        <dbReference type="EMBL" id="TFY93288.1"/>
    </source>
</evidence>
<name>A0A4Z0B528_9PSED</name>
<accession>A0A4Z0B528</accession>
<comment type="caution">
    <text evidence="3">The sequence shown here is derived from an EMBL/GenBank/DDBJ whole genome shotgun (WGS) entry which is preliminary data.</text>
</comment>
<evidence type="ECO:0000256" key="1">
    <source>
        <dbReference type="SAM" id="Coils"/>
    </source>
</evidence>
<organism evidence="3 4">
    <name type="scientific">Pseudomonas nabeulensis</name>
    <dbReference type="NCBI Taxonomy" id="2293833"/>
    <lineage>
        <taxon>Bacteria</taxon>
        <taxon>Pseudomonadati</taxon>
        <taxon>Pseudomonadota</taxon>
        <taxon>Gammaproteobacteria</taxon>
        <taxon>Pseudomonadales</taxon>
        <taxon>Pseudomonadaceae</taxon>
        <taxon>Pseudomonas</taxon>
    </lineage>
</organism>
<feature type="compositionally biased region" description="Basic and acidic residues" evidence="2">
    <location>
        <begin position="1"/>
        <end position="24"/>
    </location>
</feature>
<feature type="coiled-coil region" evidence="1">
    <location>
        <begin position="78"/>
        <end position="148"/>
    </location>
</feature>
<proteinExistence type="predicted"/>
<gene>
    <name evidence="3" type="ORF">DYL61_14340</name>
</gene>
<protein>
    <submittedName>
        <fullName evidence="3">Type III secretion effector protein</fullName>
    </submittedName>
</protein>
<feature type="region of interest" description="Disordered" evidence="2">
    <location>
        <begin position="1"/>
        <end position="39"/>
    </location>
</feature>
<sequence length="157" mass="17340">MASKAIIDRIEAHSEMPGAEKKNVDGTTSTRDPAATEQQKLEARLENAEIKTELMVNTILSLNEGPDAQAVGKDPNAATDADSRLKALESRMSGTEDQMKEIAKRYGLIYEPYAAPESSQTPTETSRMEVVEQRYAHMNKMVKRLIRNAEADAEGDE</sequence>
<dbReference type="EMBL" id="QUZT01000024">
    <property type="protein sequence ID" value="TFY93288.1"/>
    <property type="molecule type" value="Genomic_DNA"/>
</dbReference>
<keyword evidence="4" id="KW-1185">Reference proteome</keyword>
<evidence type="ECO:0000313" key="4">
    <source>
        <dbReference type="Proteomes" id="UP000297734"/>
    </source>
</evidence>
<keyword evidence="1" id="KW-0175">Coiled coil</keyword>
<reference evidence="3 4" key="1">
    <citation type="journal article" date="2019" name="Syst. Appl. Microbiol.">
        <title>New species of pathogenic Pseudomonas isolated from citrus in Tunisia: Proposal of Pseudomonas kairouanensis sp. nov. and Pseudomonas nabeulensis sp. nov.</title>
        <authorList>
            <person name="Oueslati M."/>
            <person name="Mulet M."/>
            <person name="Gomila M."/>
            <person name="Berge O."/>
            <person name="Hajlaoui M.R."/>
            <person name="Lalucat J."/>
            <person name="Sadfi-Zouaoui N."/>
            <person name="Garcia-Valdes E."/>
        </authorList>
    </citation>
    <scope>NUCLEOTIDE SEQUENCE [LARGE SCALE GENOMIC DNA]</scope>
    <source>
        <strain evidence="3 4">E10B</strain>
    </source>
</reference>